<feature type="non-terminal residue" evidence="1">
    <location>
        <position position="1"/>
    </location>
</feature>
<evidence type="ECO:0000313" key="1">
    <source>
        <dbReference type="EMBL" id="CAG8520903.1"/>
    </source>
</evidence>
<accession>A0ACA9LDN9</accession>
<keyword evidence="2" id="KW-1185">Reference proteome</keyword>
<dbReference type="Proteomes" id="UP000789525">
    <property type="component" value="Unassembled WGS sequence"/>
</dbReference>
<proteinExistence type="predicted"/>
<protein>
    <submittedName>
        <fullName evidence="1">3791_t:CDS:1</fullName>
    </submittedName>
</protein>
<dbReference type="EMBL" id="CAJVPT010005511">
    <property type="protein sequence ID" value="CAG8520903.1"/>
    <property type="molecule type" value="Genomic_DNA"/>
</dbReference>
<gene>
    <name evidence="1" type="ORF">ACOLOM_LOCUS3649</name>
</gene>
<reference evidence="1" key="1">
    <citation type="submission" date="2021-06" db="EMBL/GenBank/DDBJ databases">
        <authorList>
            <person name="Kallberg Y."/>
            <person name="Tangrot J."/>
            <person name="Rosling A."/>
        </authorList>
    </citation>
    <scope>NUCLEOTIDE SEQUENCE</scope>
    <source>
        <strain evidence="1">CL356</strain>
    </source>
</reference>
<evidence type="ECO:0000313" key="2">
    <source>
        <dbReference type="Proteomes" id="UP000789525"/>
    </source>
</evidence>
<sequence length="183" mass="20316">LESIVTNRRLHSRTLDRRPTQVAHWKPKRYQSRILPWEIRRTKGLLELGVDRVVGNVSIPILVLVVADLERTDNVQDGISAAWRLDGGSQVELVTVAIPFHQYKLALEVVQRLLDGSDIGVETTSHITKKTHIVDGGETETETTWDAHSEGDLAALAVFRNSNIGSSHRVKVTERDSDGSPVG</sequence>
<organism evidence="1 2">
    <name type="scientific">Acaulospora colombiana</name>
    <dbReference type="NCBI Taxonomy" id="27376"/>
    <lineage>
        <taxon>Eukaryota</taxon>
        <taxon>Fungi</taxon>
        <taxon>Fungi incertae sedis</taxon>
        <taxon>Mucoromycota</taxon>
        <taxon>Glomeromycotina</taxon>
        <taxon>Glomeromycetes</taxon>
        <taxon>Diversisporales</taxon>
        <taxon>Acaulosporaceae</taxon>
        <taxon>Acaulospora</taxon>
    </lineage>
</organism>
<name>A0ACA9LDN9_9GLOM</name>
<comment type="caution">
    <text evidence="1">The sequence shown here is derived from an EMBL/GenBank/DDBJ whole genome shotgun (WGS) entry which is preliminary data.</text>
</comment>